<dbReference type="OrthoDB" id="5988093at2759"/>
<dbReference type="InterPro" id="IPR027417">
    <property type="entry name" value="P-loop_NTPase"/>
</dbReference>
<dbReference type="SMART" id="SM00248">
    <property type="entry name" value="ANK"/>
    <property type="match status" value="3"/>
</dbReference>
<name>A0A6J8DTT6_MYTCO</name>
<dbReference type="Gene3D" id="3.40.50.300">
    <property type="entry name" value="P-loop containing nucleotide triphosphate hydrolases"/>
    <property type="match status" value="1"/>
</dbReference>
<dbReference type="PROSITE" id="PS50088">
    <property type="entry name" value="ANK_REPEAT"/>
    <property type="match status" value="2"/>
</dbReference>
<keyword evidence="1" id="KW-0677">Repeat</keyword>
<dbReference type="InterPro" id="IPR002110">
    <property type="entry name" value="Ankyrin_rpt"/>
</dbReference>
<proteinExistence type="predicted"/>
<sequence>MFTILIQTKLGSLREELDAPFLIAGPPGDLNDDKKRWLVVGICLHSILSPALRKYVDPIVNNLFNSLKISDHIDVQTHTGHLRTNGVRNFYLNYEPINMNKTTHGYRKHLYDYKVQNAIDLSKLFLQTNMTHYTAFDESCDSSALLGMVVNIDKFPGNVQKAATDVRSAIRNTWAHCNFTEWDVMKYNLSLQQIEDLIYLLSLNASEESQFVGELNKWRTNGTSFFQGTTIGLELINDLKQQIHVLVEYADVICKSADTEFSRVHTELTKIGNTLTQNNERISTLENEIISAFNVFDLHVPSNLNAFTDADIPEIERWRENSKDFIKTDIFKDILGILENQLCVLLIGVSGMGKTLTAQNIALHLCHEQGFTVVPCNNVKDIKKRYKENVRQVFFVDDICGKYTANISHIENWMRIKEFVKYIIDKGKAKVLATCRTEIFKQENVKIALKSFQKPFDLTVNYTTEDKIKIARKYIKEDDKLLTDIVIKDEFSPFMCSLYSQHDGFEVNEFLNSPYQTFSGEWDTLKTFDNEKFCVLFLCVIYHGKINGDIFAVPNDFDKGEKRKLKFIFECCKLARGTSRSVIKDKIEACVDTYFIKVDREYKVIHDKMFDFLCCYFSKSLIAPILKYADEQLICEPVQLESIQKSHCDFTITISSSDEHKYMDRLRLDLENGKIHWCLNNVQMRYKEYRDKFVNVVKDLDDIKRRSACRDGHLHTVDILLDKGSDINKTNVNGETPLYTACCGGHYDLVKRLIEKRADINKGNRYNNTPLLASCLAGDEDIARFLIDEGADVFEWDDVFNVACLGDLDKIVKN</sequence>
<organism evidence="5 6">
    <name type="scientific">Mytilus coruscus</name>
    <name type="common">Sea mussel</name>
    <dbReference type="NCBI Taxonomy" id="42192"/>
    <lineage>
        <taxon>Eukaryota</taxon>
        <taxon>Metazoa</taxon>
        <taxon>Spiralia</taxon>
        <taxon>Lophotrochozoa</taxon>
        <taxon>Mollusca</taxon>
        <taxon>Bivalvia</taxon>
        <taxon>Autobranchia</taxon>
        <taxon>Pteriomorphia</taxon>
        <taxon>Mytilida</taxon>
        <taxon>Mytiloidea</taxon>
        <taxon>Mytilidae</taxon>
        <taxon>Mytilinae</taxon>
        <taxon>Mytilus</taxon>
    </lineage>
</organism>
<reference evidence="5 6" key="1">
    <citation type="submission" date="2020-06" db="EMBL/GenBank/DDBJ databases">
        <authorList>
            <person name="Li R."/>
            <person name="Bekaert M."/>
        </authorList>
    </citation>
    <scope>NUCLEOTIDE SEQUENCE [LARGE SCALE GENOMIC DNA]</scope>
    <source>
        <strain evidence="6">wild</strain>
    </source>
</reference>
<dbReference type="Pfam" id="PF20720">
    <property type="entry name" value="nSTAND3"/>
    <property type="match status" value="1"/>
</dbReference>
<evidence type="ECO:0000313" key="5">
    <source>
        <dbReference type="EMBL" id="CAC5410674.1"/>
    </source>
</evidence>
<evidence type="ECO:0000259" key="4">
    <source>
        <dbReference type="Pfam" id="PF20720"/>
    </source>
</evidence>
<evidence type="ECO:0000256" key="3">
    <source>
        <dbReference type="PROSITE-ProRule" id="PRU00023"/>
    </source>
</evidence>
<evidence type="ECO:0000313" key="6">
    <source>
        <dbReference type="Proteomes" id="UP000507470"/>
    </source>
</evidence>
<dbReference type="Gene3D" id="1.25.40.20">
    <property type="entry name" value="Ankyrin repeat-containing domain"/>
    <property type="match status" value="1"/>
</dbReference>
<keyword evidence="6" id="KW-1185">Reference proteome</keyword>
<dbReference type="InterPro" id="IPR036770">
    <property type="entry name" value="Ankyrin_rpt-contain_sf"/>
</dbReference>
<accession>A0A6J8DTT6</accession>
<evidence type="ECO:0000256" key="1">
    <source>
        <dbReference type="ARBA" id="ARBA00022737"/>
    </source>
</evidence>
<dbReference type="Pfam" id="PF12796">
    <property type="entry name" value="Ank_2"/>
    <property type="match status" value="1"/>
</dbReference>
<dbReference type="PROSITE" id="PS50297">
    <property type="entry name" value="ANK_REP_REGION"/>
    <property type="match status" value="2"/>
</dbReference>
<protein>
    <recommendedName>
        <fullName evidence="4">Novel STAND NTPase 3 domain-containing protein</fullName>
    </recommendedName>
</protein>
<feature type="domain" description="Novel STAND NTPase 3" evidence="4">
    <location>
        <begin position="325"/>
        <end position="476"/>
    </location>
</feature>
<dbReference type="SUPFAM" id="SSF48403">
    <property type="entry name" value="Ankyrin repeat"/>
    <property type="match status" value="1"/>
</dbReference>
<dbReference type="SUPFAM" id="SSF52540">
    <property type="entry name" value="P-loop containing nucleoside triphosphate hydrolases"/>
    <property type="match status" value="1"/>
</dbReference>
<gene>
    <name evidence="5" type="ORF">MCOR_43841</name>
</gene>
<dbReference type="InterPro" id="IPR049050">
    <property type="entry name" value="nSTAND3"/>
</dbReference>
<feature type="repeat" description="ANK" evidence="3">
    <location>
        <begin position="766"/>
        <end position="798"/>
    </location>
</feature>
<keyword evidence="2 3" id="KW-0040">ANK repeat</keyword>
<dbReference type="PANTHER" id="PTHR24171">
    <property type="entry name" value="ANKYRIN REPEAT DOMAIN-CONTAINING PROTEIN 39-RELATED"/>
    <property type="match status" value="1"/>
</dbReference>
<dbReference type="AlphaFoldDB" id="A0A6J8DTT6"/>
<dbReference type="EMBL" id="CACVKT020007786">
    <property type="protein sequence ID" value="CAC5410674.1"/>
    <property type="molecule type" value="Genomic_DNA"/>
</dbReference>
<dbReference type="Proteomes" id="UP000507470">
    <property type="component" value="Unassembled WGS sequence"/>
</dbReference>
<feature type="repeat" description="ANK" evidence="3">
    <location>
        <begin position="733"/>
        <end position="765"/>
    </location>
</feature>
<evidence type="ECO:0000256" key="2">
    <source>
        <dbReference type="ARBA" id="ARBA00023043"/>
    </source>
</evidence>
<dbReference type="PANTHER" id="PTHR24171:SF9">
    <property type="entry name" value="ANKYRIN REPEAT DOMAIN-CONTAINING PROTEIN 39"/>
    <property type="match status" value="1"/>
</dbReference>